<dbReference type="VEuPathDB" id="TriTrypDB:TEOVI_000315500"/>
<accession>A0A1G4IGW2</accession>
<keyword evidence="2" id="KW-0732">Signal</keyword>
<name>A0A1G4IGW2_TRYEQ</name>
<gene>
    <name evidence="3" type="ORF">TEOVI_000315500</name>
</gene>
<dbReference type="GeneID" id="92377095"/>
<evidence type="ECO:0000313" key="4">
    <source>
        <dbReference type="Proteomes" id="UP000195570"/>
    </source>
</evidence>
<reference evidence="3" key="1">
    <citation type="submission" date="2016-09" db="EMBL/GenBank/DDBJ databases">
        <authorList>
            <person name="Hebert L."/>
            <person name="Moumen B."/>
        </authorList>
    </citation>
    <scope>NUCLEOTIDE SEQUENCE [LARGE SCALE GENOMIC DNA]</scope>
    <source>
        <strain evidence="3">OVI</strain>
    </source>
</reference>
<evidence type="ECO:0000256" key="1">
    <source>
        <dbReference type="SAM" id="MobiDB-lite"/>
    </source>
</evidence>
<keyword evidence="4" id="KW-1185">Reference proteome</keyword>
<dbReference type="EMBL" id="CZPT02001668">
    <property type="protein sequence ID" value="SCU71574.1"/>
    <property type="molecule type" value="Genomic_DNA"/>
</dbReference>
<feature type="signal peptide" evidence="2">
    <location>
        <begin position="1"/>
        <end position="18"/>
    </location>
</feature>
<organism evidence="3 4">
    <name type="scientific">Trypanosoma equiperdum</name>
    <dbReference type="NCBI Taxonomy" id="5694"/>
    <lineage>
        <taxon>Eukaryota</taxon>
        <taxon>Discoba</taxon>
        <taxon>Euglenozoa</taxon>
        <taxon>Kinetoplastea</taxon>
        <taxon>Metakinetoplastina</taxon>
        <taxon>Trypanosomatida</taxon>
        <taxon>Trypanosomatidae</taxon>
        <taxon>Trypanosoma</taxon>
    </lineage>
</organism>
<dbReference type="Pfam" id="PF21203">
    <property type="entry name" value="ECM10"/>
    <property type="match status" value="1"/>
</dbReference>
<proteinExistence type="predicted"/>
<feature type="region of interest" description="Disordered" evidence="1">
    <location>
        <begin position="201"/>
        <end position="238"/>
    </location>
</feature>
<evidence type="ECO:0000256" key="2">
    <source>
        <dbReference type="SAM" id="SignalP"/>
    </source>
</evidence>
<sequence length="268" mass="29531">MLGLKAIVSFVVLCFVSAEYCCGITQSYILQRRIDGTNDWRIVSTFNISRHSVDSLVKLKHSSPQGDNDLTAVEKDALVKAEHVFYRVTRGGDDTDAGAVAVALSPCTIVRGFEALDPRTVLLHETLAVAVGTNVSVVGLQVTSTTNAFHAKMLDGDECDLTVLLLFPQVKMRLKLGLLVASAPLTTPNYTELAEYTNHLSKEGSSQKKGTKKSKKRSSDAQNPLSQEQEQDDAEDEEDKRSFVERYWIYFVVPFAVSLLQGIFAPKQ</sequence>
<evidence type="ECO:0000313" key="3">
    <source>
        <dbReference type="EMBL" id="SCU71574.1"/>
    </source>
</evidence>
<dbReference type="AlphaFoldDB" id="A0A1G4IGW2"/>
<keyword evidence="3" id="KW-0472">Membrane</keyword>
<keyword evidence="3" id="KW-0812">Transmembrane</keyword>
<feature type="compositionally biased region" description="Acidic residues" evidence="1">
    <location>
        <begin position="229"/>
        <end position="238"/>
    </location>
</feature>
<dbReference type="RefSeq" id="XP_067082212.1">
    <property type="nucleotide sequence ID" value="XM_067226111.1"/>
</dbReference>
<feature type="chain" id="PRO_5009235508" evidence="2">
    <location>
        <begin position="19"/>
        <end position="268"/>
    </location>
</feature>
<dbReference type="Proteomes" id="UP000195570">
    <property type="component" value="Unassembled WGS sequence"/>
</dbReference>
<comment type="caution">
    <text evidence="3">The sequence shown here is derived from an EMBL/GenBank/DDBJ whole genome shotgun (WGS) entry which is preliminary data.</text>
</comment>
<protein>
    <submittedName>
        <fullName evidence="3">Transmembrane protein, putative</fullName>
    </submittedName>
</protein>